<reference evidence="2" key="2">
    <citation type="journal article" date="2000" name="Genome Res.">
        <title>Normalization and subtraction of cap-trapper-selected cDNAs to prepare full-length cDNA libraries for rapid discovery of new genes.</title>
        <authorList>
            <person name="Carninci P."/>
            <person name="Shibata Y."/>
            <person name="Hayatsu N."/>
            <person name="Sugahara Y."/>
            <person name="Shibata K."/>
            <person name="Itoh M."/>
            <person name="Konno H."/>
            <person name="Okazaki Y."/>
            <person name="Muramatsu M."/>
            <person name="Hayashizaki Y."/>
        </authorList>
    </citation>
    <scope>NUCLEOTIDE SEQUENCE</scope>
    <source>
        <strain evidence="2">C57BL/6J</strain>
        <tissue evidence="2">Colon</tissue>
    </source>
</reference>
<reference evidence="2" key="5">
    <citation type="journal article" date="2001" name="Nature">
        <title>Functional annotation of a full-length mouse cDNA collection.</title>
        <authorList>
            <consortium name="The RIKEN Genome Exploration Research Group Phase II Team and the FANTOM Consortium"/>
        </authorList>
    </citation>
    <scope>NUCLEOTIDE SEQUENCE</scope>
    <source>
        <strain evidence="2">C57BL/6J</strain>
        <tissue evidence="2">Colon</tissue>
    </source>
</reference>
<feature type="transmembrane region" description="Helical" evidence="1">
    <location>
        <begin position="15"/>
        <end position="33"/>
    </location>
</feature>
<evidence type="ECO:0000313" key="2">
    <source>
        <dbReference type="EMBL" id="BAB31276.1"/>
    </source>
</evidence>
<proteinExistence type="evidence at transcript level"/>
<dbReference type="AGR" id="MGI:3039578"/>
<keyword evidence="1" id="KW-0812">Transmembrane</keyword>
<dbReference type="EMBL" id="AK018561">
    <property type="protein sequence ID" value="BAB31276.1"/>
    <property type="molecule type" value="mRNA"/>
</dbReference>
<reference evidence="2" key="3">
    <citation type="journal article" date="2000" name="Genome Res.">
        <title>RIKEN integrated sequence analysis (RISA) system--384-format sequencing pipeline with 384 multicapillary sequencer.</title>
        <authorList>
            <person name="Shibata K."/>
            <person name="Itoh M."/>
            <person name="Aizawa K."/>
            <person name="Nagaoka S."/>
            <person name="Sasaki N."/>
            <person name="Carninci P."/>
            <person name="Konno H."/>
            <person name="Akiyama J."/>
            <person name="Nishi K."/>
            <person name="Kitsunai T."/>
            <person name="Tashiro H."/>
            <person name="Itoh M."/>
            <person name="Sumi N."/>
            <person name="Ishii Y."/>
            <person name="Nakamura S."/>
            <person name="Hazama M."/>
            <person name="Nishine T."/>
            <person name="Harada A."/>
            <person name="Yamamoto R."/>
            <person name="Matsumoto H."/>
            <person name="Sakaguchi S."/>
            <person name="Ikegami T."/>
            <person name="Kashiwagi K."/>
            <person name="Fujiwake S."/>
            <person name="Inoue K."/>
            <person name="Togawa Y."/>
            <person name="Izawa M."/>
            <person name="Ohara E."/>
            <person name="Watahiki M."/>
            <person name="Yoneda Y."/>
            <person name="Ishikawa T."/>
            <person name="Ozawa K."/>
            <person name="Tanaka T."/>
            <person name="Matsuura S."/>
            <person name="Kawai J."/>
            <person name="Okazaki Y."/>
            <person name="Muramatsu M."/>
            <person name="Inoue Y."/>
            <person name="Kira A."/>
            <person name="Hayashizaki Y."/>
        </authorList>
    </citation>
    <scope>NUCLEOTIDE SEQUENCE</scope>
    <source>
        <strain evidence="2">C57BL/6J</strain>
        <tissue evidence="2">Colon</tissue>
    </source>
</reference>
<reference evidence="2" key="7">
    <citation type="journal article" date="2005" name="Science">
        <title>The Transcriptional Landscape of the Mammalian Genome.</title>
        <authorList>
            <consortium name="The FANTOM Consortium"/>
            <consortium name="Riken Genome Exploration Research Group and Genome Science Group (Genome Network Project Core Group)"/>
        </authorList>
    </citation>
    <scope>NUCLEOTIDE SEQUENCE</scope>
    <source>
        <strain evidence="2">C57BL/6J</strain>
        <tissue evidence="2">Colon</tissue>
    </source>
</reference>
<gene>
    <name evidence="3" type="primary">Ecm2</name>
</gene>
<accession>Q9D314</accession>
<reference evidence="2" key="8">
    <citation type="journal article" date="2005" name="Science">
        <title>Antisense Transcription in the Mammalian Transcriptome.</title>
        <authorList>
            <consortium name="RIKEN Genome Exploration Research Group and Genome Science Group (Genome Network Project Core Group) and the FANTOM Consortium"/>
        </authorList>
    </citation>
    <scope>NUCLEOTIDE SEQUENCE</scope>
    <source>
        <strain evidence="2">C57BL/6J</strain>
        <tissue evidence="2">Colon</tissue>
    </source>
</reference>
<dbReference type="AlphaFoldDB" id="Q9D314"/>
<reference evidence="2" key="4">
    <citation type="submission" date="2000-07" db="EMBL/GenBank/DDBJ databases">
        <authorList>
            <person name="Adachi J."/>
            <person name="Aizawa K."/>
            <person name="Akahira S."/>
            <person name="Akimura T."/>
            <person name="Arai A."/>
            <person name="Aono H."/>
            <person name="Arakawa T."/>
            <person name="Bono H."/>
            <person name="Carninci P."/>
            <person name="Fukuda S."/>
            <person name="Fukunishi Y."/>
            <person name="Furuno M."/>
            <person name="Hanagaki T."/>
            <person name="Hara A."/>
            <person name="Hayatsu N."/>
            <person name="Hiramoto K."/>
            <person name="Hiraoka T."/>
            <person name="Hori F."/>
            <person name="Imotani K."/>
            <person name="Ishii Y."/>
            <person name="Itoh M."/>
            <person name="Izawa M."/>
            <person name="Kasukawa T."/>
            <person name="Kato H."/>
            <person name="Kawai J."/>
            <person name="Kojima Y."/>
            <person name="Konno H."/>
            <person name="Kouda M."/>
            <person name="Koya S."/>
            <person name="Kurihara C."/>
            <person name="Matsuyama T."/>
            <person name="Miyazaki A."/>
            <person name="Nishi K."/>
            <person name="Nomura K."/>
            <person name="Numazaki R."/>
            <person name="Ohno M."/>
            <person name="Okazaki Y."/>
            <person name="Okido T."/>
            <person name="Owa C."/>
            <person name="Saito H."/>
            <person name="Saito R."/>
            <person name="Sakai C."/>
            <person name="Sakai K."/>
            <person name="Sano H."/>
            <person name="Sasaki D."/>
            <person name="Shibata K."/>
            <person name="Shibata Y."/>
            <person name="Shinagawa A."/>
            <person name="Shiraki T."/>
            <person name="Sogabe Y."/>
            <person name="Suzuki H."/>
            <person name="Tagami M."/>
            <person name="Tagawa A."/>
            <person name="Takahashi F."/>
            <person name="Tanaka T."/>
            <person name="Tejima Y."/>
            <person name="Toya T."/>
            <person name="Yamamura T."/>
            <person name="Yasunishi A."/>
            <person name="Yoshida K."/>
            <person name="Yoshino M."/>
            <person name="Muramatsu M."/>
            <person name="Hayashizaki Y."/>
        </authorList>
    </citation>
    <scope>NUCLEOTIDE SEQUENCE</scope>
    <source>
        <strain evidence="2">C57BL/6J</strain>
        <tissue evidence="2">Colon</tissue>
    </source>
</reference>
<protein>
    <submittedName>
        <fullName evidence="2">Uncharacterized protein</fullName>
    </submittedName>
</protein>
<evidence type="ECO:0000256" key="1">
    <source>
        <dbReference type="SAM" id="Phobius"/>
    </source>
</evidence>
<dbReference type="MGI" id="MGI:3039578">
    <property type="gene designation" value="Ecm2"/>
</dbReference>
<keyword evidence="1" id="KW-0472">Membrane</keyword>
<reference evidence="2" key="1">
    <citation type="journal article" date="1999" name="Methods Enzymol.">
        <title>High-efficiency full-length cDNA cloning.</title>
        <authorList>
            <person name="Carninci P."/>
            <person name="Hayashizaki Y."/>
        </authorList>
    </citation>
    <scope>NUCLEOTIDE SEQUENCE</scope>
    <source>
        <strain evidence="2">C57BL/6J</strain>
        <tissue evidence="2">Colon</tissue>
    </source>
</reference>
<keyword evidence="1" id="KW-1133">Transmembrane helix</keyword>
<organism evidence="2">
    <name type="scientific">Mus musculus</name>
    <name type="common">Mouse</name>
    <dbReference type="NCBI Taxonomy" id="10090"/>
    <lineage>
        <taxon>Eukaryota</taxon>
        <taxon>Metazoa</taxon>
        <taxon>Chordata</taxon>
        <taxon>Craniata</taxon>
        <taxon>Vertebrata</taxon>
        <taxon>Euteleostomi</taxon>
        <taxon>Mammalia</taxon>
        <taxon>Eutheria</taxon>
        <taxon>Euarchontoglires</taxon>
        <taxon>Glires</taxon>
        <taxon>Rodentia</taxon>
        <taxon>Myomorpha</taxon>
        <taxon>Muroidea</taxon>
        <taxon>Muridae</taxon>
        <taxon>Murinae</taxon>
        <taxon>Mus</taxon>
        <taxon>Mus</taxon>
    </lineage>
</organism>
<evidence type="ECO:0000313" key="3">
    <source>
        <dbReference type="MGI" id="MGI:3039578"/>
    </source>
</evidence>
<name>Q9D314_MOUSE</name>
<reference evidence="2" key="6">
    <citation type="journal article" date="2002" name="Nature">
        <title>Analysis of the mouse transcriptome based on functional annotation of 60,770 full-length cDNAs.</title>
        <authorList>
            <consortium name="The FANTOM Consortium and the RIKEN Genome Exploration Research Group Phase I and II Team"/>
        </authorList>
    </citation>
    <scope>NUCLEOTIDE SEQUENCE</scope>
    <source>
        <strain evidence="2">C57BL/6J</strain>
        <tissue evidence="2">Colon</tissue>
    </source>
</reference>
<sequence length="126" mass="14525">MVYYLMVSKPHNKTAFYFVLCGNIIPSLGYQLVSYFRENRITLFSTKTTLRLIDTKIPRLQQILQHRNTVTVHSLQLLHLYTDVKHTEGITFTNLIFIMTSPFINIINLPPLHPPSGITSLLLSTH</sequence>